<dbReference type="PATRIC" id="fig|1069642.3.peg.2724"/>
<protein>
    <submittedName>
        <fullName evidence="2">Uncharacterized protein</fullName>
    </submittedName>
</protein>
<gene>
    <name evidence="2" type="ORF">Bdt_2753</name>
</gene>
<reference evidence="2 3" key="1">
    <citation type="journal article" date="2012" name="BMC Genomics">
        <title>Genome analysis of a simultaneously predatory and prey-independent, novel Bdellovibrio bacteriovorus from the River Tiber, supports in silico predictions of both ancient and recent lateral gene transfer from diverse bacteria.</title>
        <authorList>
            <person name="Hobley L."/>
            <person name="Lerner T.R."/>
            <person name="Williams L.E."/>
            <person name="Lambert C."/>
            <person name="Till R."/>
            <person name="Milner D.S."/>
            <person name="Basford S.M."/>
            <person name="Capeness M.J."/>
            <person name="Fenton A.K."/>
            <person name="Atterbury R.J."/>
            <person name="Harris M.A."/>
            <person name="Sockett R.E."/>
        </authorList>
    </citation>
    <scope>NUCLEOTIDE SEQUENCE [LARGE SCALE GENOMIC DNA]</scope>
    <source>
        <strain evidence="2 3">Tiberius</strain>
    </source>
</reference>
<evidence type="ECO:0000313" key="2">
    <source>
        <dbReference type="EMBL" id="AFY02434.1"/>
    </source>
</evidence>
<keyword evidence="1" id="KW-0732">Signal</keyword>
<proteinExistence type="predicted"/>
<dbReference type="RefSeq" id="WP_015091863.1">
    <property type="nucleotide sequence ID" value="NC_019567.1"/>
</dbReference>
<dbReference type="OrthoDB" id="9553486at2"/>
<dbReference type="KEGG" id="bbat:Bdt_2753"/>
<organism evidence="2 3">
    <name type="scientific">Bdellovibrio bacteriovorus str. Tiberius</name>
    <dbReference type="NCBI Taxonomy" id="1069642"/>
    <lineage>
        <taxon>Bacteria</taxon>
        <taxon>Pseudomonadati</taxon>
        <taxon>Bdellovibrionota</taxon>
        <taxon>Bdellovibrionia</taxon>
        <taxon>Bdellovibrionales</taxon>
        <taxon>Pseudobdellovibrionaceae</taxon>
        <taxon>Bdellovibrio</taxon>
    </lineage>
</organism>
<feature type="chain" id="PRO_5003914141" evidence="1">
    <location>
        <begin position="22"/>
        <end position="435"/>
    </location>
</feature>
<name>K7ZBM3_BDEBC</name>
<evidence type="ECO:0000256" key="1">
    <source>
        <dbReference type="SAM" id="SignalP"/>
    </source>
</evidence>
<dbReference type="HOGENOM" id="CLU_629564_0_0_7"/>
<dbReference type="STRING" id="1069642.Bdt_2753"/>
<accession>K7ZBM3</accession>
<sequence>MKMLKPLMVVISIFAGSQALANPGVWLDLPVYEYPFNNTTSHGPDYFSMRQSSAVSTGFLQTMHRGIGGDSKESVGWWRWLLIGGFDYLTSTVPVGAGWGHEEWHRAVMTRREIGSFNSMNTFPWGQGVIAVDHVNDSDLIKLKAEHPAEMVRLSSAGMEAQIYQNMLVEKSHFYRDARSRDTFLLWFNNMNVTSYMLQCASTDADKTTDEEMAEEGADMKRRDFTGLDCTAWVYDLFRPDEPYTDRGTHPSGVGIKRYIKYLDLTSDEQNFLKLQASLSYLNFVDPFLFGFTDFKAGWGRWNFKFSHYLTSFGGTVDANVFLEMHKHKFLVTLHNGMTPKRYFPGMSLQWIDAEISHHLFVTLGTTAWMQPKDQRYDAEESELLLDGNIEVALRTSDAFEYYVGYETKTPGWKAGNVYLDDNWSVWTGFRLGLF</sequence>
<dbReference type="Proteomes" id="UP000010074">
    <property type="component" value="Chromosome"/>
</dbReference>
<dbReference type="AlphaFoldDB" id="K7ZBM3"/>
<evidence type="ECO:0000313" key="3">
    <source>
        <dbReference type="Proteomes" id="UP000010074"/>
    </source>
</evidence>
<dbReference type="EMBL" id="CP002930">
    <property type="protein sequence ID" value="AFY02434.1"/>
    <property type="molecule type" value="Genomic_DNA"/>
</dbReference>
<feature type="signal peptide" evidence="1">
    <location>
        <begin position="1"/>
        <end position="21"/>
    </location>
</feature>